<dbReference type="EC" id="4.2.1.11" evidence="3"/>
<dbReference type="SUPFAM" id="SSF51604">
    <property type="entry name" value="Enolase C-terminal domain-like"/>
    <property type="match status" value="1"/>
</dbReference>
<dbReference type="GO" id="GO:0004634">
    <property type="term" value="F:phosphopyruvate hydratase activity"/>
    <property type="evidence" value="ECO:0007669"/>
    <property type="project" value="UniProtKB-EC"/>
</dbReference>
<evidence type="ECO:0000256" key="4">
    <source>
        <dbReference type="ARBA" id="ARBA00023152"/>
    </source>
</evidence>
<dbReference type="PANTHER" id="PTHR11902">
    <property type="entry name" value="ENOLASE"/>
    <property type="match status" value="1"/>
</dbReference>
<keyword evidence="5" id="KW-0456">Lyase</keyword>
<evidence type="ECO:0000256" key="1">
    <source>
        <dbReference type="ARBA" id="ARBA00005031"/>
    </source>
</evidence>
<evidence type="ECO:0000256" key="3">
    <source>
        <dbReference type="ARBA" id="ARBA00012058"/>
    </source>
</evidence>
<keyword evidence="6" id="KW-0472">Membrane</keyword>
<proteinExistence type="inferred from homology"/>
<accession>A0AA88D152</accession>
<dbReference type="EMBL" id="BTGU01000007">
    <property type="protein sequence ID" value="GMN37347.1"/>
    <property type="molecule type" value="Genomic_DNA"/>
</dbReference>
<evidence type="ECO:0000256" key="5">
    <source>
        <dbReference type="ARBA" id="ARBA00023239"/>
    </source>
</evidence>
<feature type="transmembrane region" description="Helical" evidence="6">
    <location>
        <begin position="38"/>
        <end position="58"/>
    </location>
</feature>
<keyword evidence="9" id="KW-1185">Reference proteome</keyword>
<dbReference type="GO" id="GO:0000287">
    <property type="term" value="F:magnesium ion binding"/>
    <property type="evidence" value="ECO:0007669"/>
    <property type="project" value="InterPro"/>
</dbReference>
<evidence type="ECO:0000313" key="8">
    <source>
        <dbReference type="EMBL" id="GMN37347.1"/>
    </source>
</evidence>
<dbReference type="SMART" id="SM01192">
    <property type="entry name" value="Enolase_C"/>
    <property type="match status" value="1"/>
</dbReference>
<feature type="domain" description="Enolase C-terminal TIM barrel" evidence="7">
    <location>
        <begin position="113"/>
        <end position="271"/>
    </location>
</feature>
<dbReference type="AlphaFoldDB" id="A0AA88D152"/>
<comment type="caution">
    <text evidence="8">The sequence shown here is derived from an EMBL/GenBank/DDBJ whole genome shotgun (WGS) entry which is preliminary data.</text>
</comment>
<dbReference type="InterPro" id="IPR036849">
    <property type="entry name" value="Enolase-like_C_sf"/>
</dbReference>
<organism evidence="8 9">
    <name type="scientific">Ficus carica</name>
    <name type="common">Common fig</name>
    <dbReference type="NCBI Taxonomy" id="3494"/>
    <lineage>
        <taxon>Eukaryota</taxon>
        <taxon>Viridiplantae</taxon>
        <taxon>Streptophyta</taxon>
        <taxon>Embryophyta</taxon>
        <taxon>Tracheophyta</taxon>
        <taxon>Spermatophyta</taxon>
        <taxon>Magnoliopsida</taxon>
        <taxon>eudicotyledons</taxon>
        <taxon>Gunneridae</taxon>
        <taxon>Pentapetalae</taxon>
        <taxon>rosids</taxon>
        <taxon>fabids</taxon>
        <taxon>Rosales</taxon>
        <taxon>Moraceae</taxon>
        <taxon>Ficeae</taxon>
        <taxon>Ficus</taxon>
    </lineage>
</organism>
<comment type="similarity">
    <text evidence="2">Belongs to the enolase family.</text>
</comment>
<dbReference type="Proteomes" id="UP001187192">
    <property type="component" value="Unassembled WGS sequence"/>
</dbReference>
<feature type="transmembrane region" description="Helical" evidence="6">
    <location>
        <begin position="64"/>
        <end position="85"/>
    </location>
</feature>
<dbReference type="GO" id="GO:0000015">
    <property type="term" value="C:phosphopyruvate hydratase complex"/>
    <property type="evidence" value="ECO:0007669"/>
    <property type="project" value="InterPro"/>
</dbReference>
<evidence type="ECO:0000256" key="2">
    <source>
        <dbReference type="ARBA" id="ARBA00009604"/>
    </source>
</evidence>
<dbReference type="InterPro" id="IPR020810">
    <property type="entry name" value="Enolase_C"/>
</dbReference>
<keyword evidence="4" id="KW-0324">Glycolysis</keyword>
<name>A0AA88D152_FICCA</name>
<dbReference type="Gene3D" id="3.20.20.120">
    <property type="entry name" value="Enolase-like C-terminal domain"/>
    <property type="match status" value="1"/>
</dbReference>
<dbReference type="GO" id="GO:0006096">
    <property type="term" value="P:glycolytic process"/>
    <property type="evidence" value="ECO:0007669"/>
    <property type="project" value="UniProtKB-KW"/>
</dbReference>
<dbReference type="Pfam" id="PF00113">
    <property type="entry name" value="Enolase_C"/>
    <property type="match status" value="1"/>
</dbReference>
<protein>
    <recommendedName>
        <fullName evidence="3">phosphopyruvate hydratase</fullName>
        <ecNumber evidence="3">4.2.1.11</ecNumber>
    </recommendedName>
</protein>
<sequence>MHSSAHGYPVFRAFVTSPTIESATVPCSMCATFYLRKLTVFLVLNCLDALGHILMVMSFANDHIFPTLVGLLAANMLFAVSAVVCKLGASAKKISIYQVCVKVLKMESASRRGRVVLDREASATYAKAYLRGARLTARPSQTLLKEAIQESENDCFVEIRVRVAASEFYGTEDKMYHLNFEKKCSAAELNDLYKSLKRKYPIFLIENPFHPDDVEPLSWLTRDIGTCIHVRLKKAVKENAKGIIRALGLLVNINCKLKMWITFQIDGEFDLDRCIRILGYENEGRGFFERF</sequence>
<reference evidence="8" key="1">
    <citation type="submission" date="2023-07" db="EMBL/GenBank/DDBJ databases">
        <title>draft genome sequence of fig (Ficus carica).</title>
        <authorList>
            <person name="Takahashi T."/>
            <person name="Nishimura K."/>
        </authorList>
    </citation>
    <scope>NUCLEOTIDE SEQUENCE</scope>
</reference>
<comment type="pathway">
    <text evidence="1">Carbohydrate degradation; glycolysis; pyruvate from D-glyceraldehyde 3-phosphate: step 4/5.</text>
</comment>
<dbReference type="PANTHER" id="PTHR11902:SF1">
    <property type="entry name" value="ENOLASE"/>
    <property type="match status" value="1"/>
</dbReference>
<keyword evidence="6" id="KW-0812">Transmembrane</keyword>
<evidence type="ECO:0000259" key="7">
    <source>
        <dbReference type="SMART" id="SM01192"/>
    </source>
</evidence>
<evidence type="ECO:0000256" key="6">
    <source>
        <dbReference type="SAM" id="Phobius"/>
    </source>
</evidence>
<keyword evidence="6" id="KW-1133">Transmembrane helix</keyword>
<gene>
    <name evidence="8" type="ORF">TIFTF001_006740</name>
</gene>
<dbReference type="InterPro" id="IPR000941">
    <property type="entry name" value="Enolase"/>
</dbReference>
<evidence type="ECO:0000313" key="9">
    <source>
        <dbReference type="Proteomes" id="UP001187192"/>
    </source>
</evidence>